<dbReference type="STRING" id="1160509.A0A3N4I6M4"/>
<comment type="subcellular location">
    <subcellularLocation>
        <location evidence="2">Nucleus</location>
    </subcellularLocation>
</comment>
<dbReference type="InterPro" id="IPR036987">
    <property type="entry name" value="SRA-YDG_sf"/>
</dbReference>
<dbReference type="InterPro" id="IPR003105">
    <property type="entry name" value="SRA_YDG"/>
</dbReference>
<evidence type="ECO:0000313" key="5">
    <source>
        <dbReference type="EMBL" id="RPA81735.1"/>
    </source>
</evidence>
<evidence type="ECO:0000256" key="2">
    <source>
        <dbReference type="PROSITE-ProRule" id="PRU00358"/>
    </source>
</evidence>
<proteinExistence type="predicted"/>
<organism evidence="5 6">
    <name type="scientific">Ascobolus immersus RN42</name>
    <dbReference type="NCBI Taxonomy" id="1160509"/>
    <lineage>
        <taxon>Eukaryota</taxon>
        <taxon>Fungi</taxon>
        <taxon>Dikarya</taxon>
        <taxon>Ascomycota</taxon>
        <taxon>Pezizomycotina</taxon>
        <taxon>Pezizomycetes</taxon>
        <taxon>Pezizales</taxon>
        <taxon>Ascobolaceae</taxon>
        <taxon>Ascobolus</taxon>
    </lineage>
</organism>
<evidence type="ECO:0000256" key="3">
    <source>
        <dbReference type="SAM" id="MobiDB-lite"/>
    </source>
</evidence>
<dbReference type="SMART" id="SM00466">
    <property type="entry name" value="SRA"/>
    <property type="match status" value="1"/>
</dbReference>
<evidence type="ECO:0000259" key="4">
    <source>
        <dbReference type="PROSITE" id="PS51015"/>
    </source>
</evidence>
<reference evidence="5 6" key="1">
    <citation type="journal article" date="2018" name="Nat. Ecol. Evol.">
        <title>Pezizomycetes genomes reveal the molecular basis of ectomycorrhizal truffle lifestyle.</title>
        <authorList>
            <person name="Murat C."/>
            <person name="Payen T."/>
            <person name="Noel B."/>
            <person name="Kuo A."/>
            <person name="Morin E."/>
            <person name="Chen J."/>
            <person name="Kohler A."/>
            <person name="Krizsan K."/>
            <person name="Balestrini R."/>
            <person name="Da Silva C."/>
            <person name="Montanini B."/>
            <person name="Hainaut M."/>
            <person name="Levati E."/>
            <person name="Barry K.W."/>
            <person name="Belfiori B."/>
            <person name="Cichocki N."/>
            <person name="Clum A."/>
            <person name="Dockter R.B."/>
            <person name="Fauchery L."/>
            <person name="Guy J."/>
            <person name="Iotti M."/>
            <person name="Le Tacon F."/>
            <person name="Lindquist E.A."/>
            <person name="Lipzen A."/>
            <person name="Malagnac F."/>
            <person name="Mello A."/>
            <person name="Molinier V."/>
            <person name="Miyauchi S."/>
            <person name="Poulain J."/>
            <person name="Riccioni C."/>
            <person name="Rubini A."/>
            <person name="Sitrit Y."/>
            <person name="Splivallo R."/>
            <person name="Traeger S."/>
            <person name="Wang M."/>
            <person name="Zifcakova L."/>
            <person name="Wipf D."/>
            <person name="Zambonelli A."/>
            <person name="Paolocci F."/>
            <person name="Nowrousian M."/>
            <person name="Ottonello S."/>
            <person name="Baldrian P."/>
            <person name="Spatafora J.W."/>
            <person name="Henrissat B."/>
            <person name="Nagy L.G."/>
            <person name="Aury J.M."/>
            <person name="Wincker P."/>
            <person name="Grigoriev I.V."/>
            <person name="Bonfante P."/>
            <person name="Martin F.M."/>
        </authorList>
    </citation>
    <scope>NUCLEOTIDE SEQUENCE [LARGE SCALE GENOMIC DNA]</scope>
    <source>
        <strain evidence="5 6">RN42</strain>
    </source>
</reference>
<dbReference type="PROSITE" id="PS51015">
    <property type="entry name" value="YDG"/>
    <property type="match status" value="1"/>
</dbReference>
<protein>
    <recommendedName>
        <fullName evidence="4">YDG domain-containing protein</fullName>
    </recommendedName>
</protein>
<evidence type="ECO:0000313" key="6">
    <source>
        <dbReference type="Proteomes" id="UP000275078"/>
    </source>
</evidence>
<dbReference type="InterPro" id="IPR015947">
    <property type="entry name" value="PUA-like_sf"/>
</dbReference>
<feature type="compositionally biased region" description="Basic residues" evidence="3">
    <location>
        <begin position="88"/>
        <end position="100"/>
    </location>
</feature>
<dbReference type="GO" id="GO:0061630">
    <property type="term" value="F:ubiquitin protein ligase activity"/>
    <property type="evidence" value="ECO:0007669"/>
    <property type="project" value="TreeGrafter"/>
</dbReference>
<evidence type="ECO:0000256" key="1">
    <source>
        <dbReference type="ARBA" id="ARBA00023242"/>
    </source>
</evidence>
<feature type="compositionally biased region" description="Acidic residues" evidence="3">
    <location>
        <begin position="180"/>
        <end position="190"/>
    </location>
</feature>
<keyword evidence="6" id="KW-1185">Reference proteome</keyword>
<dbReference type="Proteomes" id="UP000275078">
    <property type="component" value="Unassembled WGS sequence"/>
</dbReference>
<dbReference type="SUPFAM" id="SSF88697">
    <property type="entry name" value="PUA domain-like"/>
    <property type="match status" value="1"/>
</dbReference>
<dbReference type="PANTHER" id="PTHR14140:SF27">
    <property type="entry name" value="OS04G0289800 PROTEIN"/>
    <property type="match status" value="1"/>
</dbReference>
<feature type="domain" description="YDG" evidence="4">
    <location>
        <begin position="467"/>
        <end position="596"/>
    </location>
</feature>
<dbReference type="InterPro" id="IPR045134">
    <property type="entry name" value="UHRF1/2-like"/>
</dbReference>
<name>A0A3N4I6M4_ASCIM</name>
<sequence length="620" mass="70006">MPKNYDNFDGDSDVEYTRFDDPLTSAAGPLKKYRLLFPNPHEKCCPNGVSTHGFVVNVGLLTPFSTPPTETPITTGRVKEVITDSPGRNKKRNDKGKKRVLYVSSESEEEAPRQHKKKPRQYPELDDEDLHIIDHAQRQRRPTSRRNWQDDGESITSKETPPHGAADEDGDLEGFVVPDEVVESGDDEEMLPVAVRRQPTKERRAKALREFEARKKEAEERKARTPRARVEARPLPKTARVEKNLGRGLGRETRGTVSVPVKKAVKEIVAPKTAKGTSTKIKNTAPAPLAPAVAPAPLAALVEDETLVSKLRSEGAMFLTAEERNDPTLAELRASHTDPSRPLPTPIFADESLLDGRMRRARIRFDTVFLHMQKLIDTNNWHMVANNIDRIGHSLELPIEYLTPTIRLTIKKLAYDKPPYACTGSEARARNIAALIWYRWQRGIYSPDPARRRAASKDEKGTRSQLNSDLGYIPGEIFPDRNALIQADMHRSYQAGIAGYKDEGAHSIVFSKSEYNDRDHGDDLWYSGTDSKDGVTSTLHTRLMEMAFKRGNKIRVFRTKECGAYAPKWGIRFDGMYRVVEKKDVGGGNWRFHLKREGGQWPILYPTPLEMAKLGRLAKY</sequence>
<dbReference type="Gene3D" id="2.30.280.10">
    <property type="entry name" value="SRA-YDG"/>
    <property type="match status" value="1"/>
</dbReference>
<accession>A0A3N4I6M4</accession>
<feature type="region of interest" description="Disordered" evidence="3">
    <location>
        <begin position="65"/>
        <end position="204"/>
    </location>
</feature>
<dbReference type="EMBL" id="ML119677">
    <property type="protein sequence ID" value="RPA81735.1"/>
    <property type="molecule type" value="Genomic_DNA"/>
</dbReference>
<gene>
    <name evidence="5" type="ORF">BJ508DRAFT_414635</name>
</gene>
<keyword evidence="1 2" id="KW-0539">Nucleus</keyword>
<dbReference type="PANTHER" id="PTHR14140">
    <property type="entry name" value="E3 UBIQUITIN-PROTEIN LIGASE UHRF-RELATED"/>
    <property type="match status" value="1"/>
</dbReference>
<dbReference type="AlphaFoldDB" id="A0A3N4I6M4"/>
<dbReference type="GO" id="GO:0044027">
    <property type="term" value="P:negative regulation of gene expression via chromosomal CpG island methylation"/>
    <property type="evidence" value="ECO:0007669"/>
    <property type="project" value="TreeGrafter"/>
</dbReference>
<dbReference type="Pfam" id="PF02182">
    <property type="entry name" value="SAD_SRA"/>
    <property type="match status" value="1"/>
</dbReference>
<dbReference type="GO" id="GO:0016567">
    <property type="term" value="P:protein ubiquitination"/>
    <property type="evidence" value="ECO:0007669"/>
    <property type="project" value="TreeGrafter"/>
</dbReference>
<dbReference type="GO" id="GO:0005634">
    <property type="term" value="C:nucleus"/>
    <property type="evidence" value="ECO:0007669"/>
    <property type="project" value="UniProtKB-SubCell"/>
</dbReference>
<dbReference type="OrthoDB" id="2270193at2759"/>